<evidence type="ECO:0000259" key="2">
    <source>
        <dbReference type="Pfam" id="PF19116"/>
    </source>
</evidence>
<evidence type="ECO:0000256" key="1">
    <source>
        <dbReference type="ARBA" id="ARBA00022837"/>
    </source>
</evidence>
<dbReference type="InterPro" id="IPR001343">
    <property type="entry name" value="Hemolysn_Ca-bd"/>
</dbReference>
<evidence type="ECO:0000313" key="4">
    <source>
        <dbReference type="Proteomes" id="UP001320168"/>
    </source>
</evidence>
<dbReference type="InterPro" id="IPR047995">
    <property type="entry name" value="Choice_anch_K"/>
</dbReference>
<keyword evidence="4" id="KW-1185">Reference proteome</keyword>
<reference evidence="3 4" key="1">
    <citation type="journal article" date="2021" name="Front. Microbiol.">
        <title>Aerobic Denitrification and Heterotrophic Sulfur Oxidation in the Genus Halomonas Revealed by Six Novel Species Characterizations and Genome-Based Analysis.</title>
        <authorList>
            <person name="Wang L."/>
            <person name="Shao Z."/>
        </authorList>
    </citation>
    <scope>NUCLEOTIDE SEQUENCE [LARGE SCALE GENOMIC DNA]</scope>
    <source>
        <strain evidence="3 4">MCCC 1A11081</strain>
    </source>
</reference>
<dbReference type="Proteomes" id="UP001320168">
    <property type="component" value="Unassembled WGS sequence"/>
</dbReference>
<feature type="domain" description="DUF5801" evidence="2">
    <location>
        <begin position="1320"/>
        <end position="1460"/>
    </location>
</feature>
<dbReference type="InterPro" id="IPR047777">
    <property type="entry name" value="LapA-like_RM"/>
</dbReference>
<dbReference type="InterPro" id="IPR043824">
    <property type="entry name" value="DUF5801"/>
</dbReference>
<dbReference type="NCBIfam" id="TIGR03661">
    <property type="entry name" value="T1SS_VCA0849"/>
    <property type="match status" value="1"/>
</dbReference>
<comment type="caution">
    <text evidence="3">The sequence shown here is derived from an EMBL/GenBank/DDBJ whole genome shotgun (WGS) entry which is preliminary data.</text>
</comment>
<dbReference type="PROSITE" id="PS00330">
    <property type="entry name" value="HEMOLYSIN_CALCIUM"/>
    <property type="match status" value="2"/>
</dbReference>
<gene>
    <name evidence="3" type="ORF">HOP53_05460</name>
</gene>
<dbReference type="InterPro" id="IPR019960">
    <property type="entry name" value="T1SS_VCA0849"/>
</dbReference>
<dbReference type="InterPro" id="IPR018511">
    <property type="entry name" value="Hemolysin-typ_Ca-bd_CS"/>
</dbReference>
<organism evidence="3 4">
    <name type="scientific">Billgrantia ethanolica</name>
    <dbReference type="NCBI Taxonomy" id="2733486"/>
    <lineage>
        <taxon>Bacteria</taxon>
        <taxon>Pseudomonadati</taxon>
        <taxon>Pseudomonadota</taxon>
        <taxon>Gammaproteobacteria</taxon>
        <taxon>Oceanospirillales</taxon>
        <taxon>Halomonadaceae</taxon>
        <taxon>Billgrantia</taxon>
    </lineage>
</organism>
<dbReference type="InterPro" id="IPR011049">
    <property type="entry name" value="Serralysin-like_metalloprot_C"/>
</dbReference>
<protein>
    <submittedName>
        <fullName evidence="3">Retention module-containing protein</fullName>
    </submittedName>
</protein>
<dbReference type="EMBL" id="JABFTX010000001">
    <property type="protein sequence ID" value="MCE8002281.1"/>
    <property type="molecule type" value="Genomic_DNA"/>
</dbReference>
<proteinExistence type="predicted"/>
<evidence type="ECO:0000313" key="3">
    <source>
        <dbReference type="EMBL" id="MCE8002281.1"/>
    </source>
</evidence>
<dbReference type="NCBIfam" id="NF038131">
    <property type="entry name" value="choice_anch_K"/>
    <property type="match status" value="1"/>
</dbReference>
<feature type="domain" description="DUF5801" evidence="2">
    <location>
        <begin position="333"/>
        <end position="456"/>
    </location>
</feature>
<dbReference type="RefSeq" id="WP_267955209.1">
    <property type="nucleotide sequence ID" value="NZ_JABFTX010000001.1"/>
</dbReference>
<dbReference type="Pfam" id="PF17963">
    <property type="entry name" value="Big_9"/>
    <property type="match status" value="2"/>
</dbReference>
<sequence length="2853" mass="294246">MANATVISITGRAWARDAEGNVRELSVGDTLQEGEVLVTSDNGSAQLDFGDGQDPTLIEGGEQVAMTPELDVDEVVDASEFAALDEDLEALLAALDDDSVDLLDVLDATAAGAGPGGAADGGHSFVRLARIAEDTNPLAFEYGLGLGSELPEIEGPAFTAVSPEDEVIAPTAGNFDASLNDADILSEAGSVVTGTLPFSFGSGGSGSISFAAMDGVETQVGQETIVYSWDAGSNTLTAFSPGRELNIFTIELNPSSGAFTLTQLNNLLHEEGTDEAVTGLVYTVTSTSGTATGTLNITILDDSPSVEVGSVELGQIALIVYDKQTVGDVSVATGNVSSAFESAVSVNYGADGAGSTVVDGYGLTLGNVEHGLTSGGEQIVFTLEDGIVIGRAGDTEVLRIEIDADTGVVTLTQSAPVDHPEQGVDSVGLPAGLVGVVATVTVTDADGDVVSDSLSVDLSGNISIVDDMPSIDPNPGDLAELEVDESAFGEPATVNFSGAFTVVFGADGEGSVSYGLSVEGDGSTGLATTDGGHAITLVEENGKIVGRDADGRTAFTISVNAATGEVTLTQHLALSHPDGSNPADVLSLAGSGLSLNATVVDGDGDTVSASIDLGGQLSFVDDGPVANNDLALVRLGRFEKSGNVMVNDVEGADGAEVTHVQFGEQVVELVDGKAVIQGVHGELTIYSNGDFTYVRGETPNHQGLFLDKFTYTLTDGDGDTDTATLTVKGFDSPVGIVNLPPFGQGAHLVVNEANLDNGSSPNEGALTQGGSFLVNAIDGLAQVTISIGEGDDQLTLTVTRNADGSFNYENAAIDVPNGYKLEITGITQLPLGNYRVSYEYTLQGNKDHSAPGDDDALIRDFTITVTDRDGDTVSSNLTVKVIDDAPDANLGGPRWATEGGDAVSGTWNTETGADSEGAQQLISINGGPEQVLQIGHAYALPEGTLTFNANGTWTFVPGTNLDHNDKQSIRFELIKVDGDGDRATDTHRIKIKDGEGPTPGDENGEGGSVTLALADAETVGGSHVVSEELAFTAGSDDIVSFAFGDTGNIQVTGLDGELSWSLDNDGNLIGSLDGEPVLKLSLSGTDPIAAQQSGTITITAELLAALPHDVNVDDLTITGVTVVASDHDGNSATAGITVEVADDLPSVDGTNPTGHEVTITNLGSAPGVGYNNSFGYYIKDENGNPTIGQIIWSNVKNDVGDTYVLEGYAPGEVGYFIIPNGASLNPDLANQTHVQFIQIENPEGALVWVAVPAGSEDPLVGQDPKAPVLFNDAALHPDGSSHVENNAEEGDLNWEDIYGPGSDRDYNDVNINVEWKPANLTVDEAQLDVTASFDFSGYFSAEYGADGLQTREYTLSVSAAGADSGLVDTQTGQAVLVKEVDGDIVGYVVTDDGVEVPVFTLEVNAETGVVTLDQLRAIAHQGVGQIGASDAANILANVIFLTKTVTDGDGDKAHATIDIGQVIYFLDDGPTAVDVSVNLGSGQIIEEGNVLANDTLGADGGRVTSVNGVAVPAEGTVDITGQYGVLTIAADGTYSYVRNPGAPGSVSDVFTYTLTDGDGDSDTATLTIAISDSPVSIDNPVHGDGHHLVFNEAHLPGGSQEGGGLLVQGGSFTVSAPDGVLNLSVGGEYIVKDGLEQALPTIVTESGNTLVITGFTANGNGTYTVNYEYTLNANKDHDQPANDESLTQSIEIVLEDTDGDTASSNLLIEILDDVPEFGTPEDASLGMGVDSSAIGSLDLTIGADADGAHISQASLMTDGQGHIQVRYEENGVEKTAYLTSGGTKLVYVFVSGTQQLIAYKEGGDSGEPVLTIDMNVSGNQYEVVVHQPLDPVAVSFTTDVIGNQGGGIDGELVISNPNLSAQFTSVGGAVNWSTNGIGVGNNLIGEGETLIAQFNQTLTELSFEMGNAGALSWEIFSNGVSVGTGNGTTASASGGFDEIRFYGSSGGDQYNVKNFQGVFLDAELGFTLPVDVVAVDGDGDTTDGSFNIDFEPGEVLPLPELPSILGLTASDVTVNEKYLEGGTAEGEGDAADSGSFTLSAPEGIDSLLIAGEKVSGAGEQQGDKVKLSLADLEGLAGDGVIVIETPQGNTLTLTGYDSATGEVSYSFELGSAVVHESGEGRNELAKEGIQLELVDGMGHIAYGTVDVVVVDDVPFEFDLVQAIQVPVSELEVGQLGAGWQNLTTTAGSGSVTTTSNESGIFIQWGGANGSGYDFVYAEGLTGLEGVTTDSLFSLGTLTHNNFVISANSKVLKTVDLEVSFKVMIDGVLTEVTTVIQLEHDETPNTHPDPTHPDNDDIVKILNPDQEQVIQVGDREYVLKIRGFLDSDGNLVDTVYTTETKASSFELFAEIVSTDDLPSVEGRVDADWGADGPAEENSLLWSDGEGGTIANGVVQGHFGTLTVNADGSYTYVVSRSARDGMKAGDSYQDEFTYYLTDADGDVVASKLTINLEGVPNGIVASDNVAIADVSLIEIDATQTSSSHSVGNGFLDTGSKTREWKEEFDIAVAGGGVFSFNANVSAPRGSASLAWKLEKFGDAGWEVVSGIGGRVGSGNFNTPELDSGSYRITFQAEVSGGSFVWGYPSVSVTTTFNHDAYGVWEASSTQGNVLSDPGIDGSTDIPGSSGTLLKALVGSDYVEATQSGLVIAGQYGTFTLFANGDYRYEPAADVANVGKIDSLTYQLVHPSGATAEASLQVGITGPGVDSFVWGTDGNDALTGGAGNDIIIGGAGDDILVGGLGADTFVWNLGDQGQAGAPATDKVMDFTLGQFGVDGEADKLDIADLLDGASSSNLAEYLHASDDGSGNTVLQISHNGGFTGGVYDESVVDQTIVLKGVAYSDALIQQMLSNGQLEIE</sequence>
<dbReference type="SUPFAM" id="SSF51120">
    <property type="entry name" value="beta-Roll"/>
    <property type="match status" value="1"/>
</dbReference>
<dbReference type="Pfam" id="PF00353">
    <property type="entry name" value="HemolysinCabind"/>
    <property type="match status" value="1"/>
</dbReference>
<dbReference type="NCBIfam" id="NF045619">
    <property type="entry name" value="adhes_GNV_Cterm"/>
    <property type="match status" value="1"/>
</dbReference>
<dbReference type="Gene3D" id="2.150.10.10">
    <property type="entry name" value="Serralysin-like metalloprotease, C-terminal"/>
    <property type="match status" value="1"/>
</dbReference>
<dbReference type="NCBIfam" id="NF033682">
    <property type="entry name" value="retention_LapA"/>
    <property type="match status" value="1"/>
</dbReference>
<feature type="domain" description="DUF5801" evidence="2">
    <location>
        <begin position="481"/>
        <end position="614"/>
    </location>
</feature>
<accession>A0ABS9A0C9</accession>
<dbReference type="InterPro" id="IPR010221">
    <property type="entry name" value="VCBS_dom"/>
</dbReference>
<dbReference type="Pfam" id="PF19116">
    <property type="entry name" value="DUF5801"/>
    <property type="match status" value="3"/>
</dbReference>
<dbReference type="PRINTS" id="PR00313">
    <property type="entry name" value="CABNDNGRPT"/>
</dbReference>
<name>A0ABS9A0C9_9GAMM</name>
<keyword evidence="1" id="KW-0106">Calcium</keyword>
<dbReference type="InterPro" id="IPR055014">
    <property type="entry name" value="BapA_Bap-like_C"/>
</dbReference>
<dbReference type="NCBIfam" id="TIGR01965">
    <property type="entry name" value="VCBS_repeat"/>
    <property type="match status" value="1"/>
</dbReference>